<dbReference type="AlphaFoldDB" id="A0A0F4YN54"/>
<accession>A0A0F4YN54</accession>
<feature type="compositionally biased region" description="Basic and acidic residues" evidence="1">
    <location>
        <begin position="46"/>
        <end position="59"/>
    </location>
</feature>
<dbReference type="Proteomes" id="UP000053958">
    <property type="component" value="Unassembled WGS sequence"/>
</dbReference>
<comment type="caution">
    <text evidence="4">The sequence shown here is derived from an EMBL/GenBank/DDBJ whole genome shotgun (WGS) entry which is preliminary data.</text>
</comment>
<dbReference type="RefSeq" id="XP_013326266.1">
    <property type="nucleotide sequence ID" value="XM_013470812.1"/>
</dbReference>
<keyword evidence="2" id="KW-0472">Membrane</keyword>
<dbReference type="OrthoDB" id="1046782at2759"/>
<dbReference type="GeneID" id="25318675"/>
<feature type="region of interest" description="Disordered" evidence="1">
    <location>
        <begin position="40"/>
        <end position="59"/>
    </location>
</feature>
<name>A0A0F4YN54_RASE3</name>
<feature type="domain" description="CorA-like transporter" evidence="3">
    <location>
        <begin position="10"/>
        <end position="147"/>
    </location>
</feature>
<reference evidence="4 5" key="1">
    <citation type="submission" date="2015-04" db="EMBL/GenBank/DDBJ databases">
        <authorList>
            <person name="Heijne W.H."/>
            <person name="Fedorova N.D."/>
            <person name="Nierman W.C."/>
            <person name="Vollebregt A.W."/>
            <person name="Zhao Z."/>
            <person name="Wu L."/>
            <person name="Kumar M."/>
            <person name="Stam H."/>
            <person name="van den Berg M.A."/>
            <person name="Pel H.J."/>
        </authorList>
    </citation>
    <scope>NUCLEOTIDE SEQUENCE [LARGE SCALE GENOMIC DNA]</scope>
    <source>
        <strain evidence="4 5">CBS 393.64</strain>
    </source>
</reference>
<evidence type="ECO:0000313" key="5">
    <source>
        <dbReference type="Proteomes" id="UP000053958"/>
    </source>
</evidence>
<organism evidence="4 5">
    <name type="scientific">Rasamsonia emersonii (strain ATCC 16479 / CBS 393.64 / IMI 116815)</name>
    <dbReference type="NCBI Taxonomy" id="1408163"/>
    <lineage>
        <taxon>Eukaryota</taxon>
        <taxon>Fungi</taxon>
        <taxon>Dikarya</taxon>
        <taxon>Ascomycota</taxon>
        <taxon>Pezizomycotina</taxon>
        <taxon>Eurotiomycetes</taxon>
        <taxon>Eurotiomycetidae</taxon>
        <taxon>Eurotiales</taxon>
        <taxon>Trichocomaceae</taxon>
        <taxon>Rasamsonia</taxon>
    </lineage>
</organism>
<gene>
    <name evidence="4" type="ORF">T310_6373</name>
</gene>
<dbReference type="Gene3D" id="1.20.58.340">
    <property type="entry name" value="Magnesium transport protein CorA, transmembrane region"/>
    <property type="match status" value="1"/>
</dbReference>
<dbReference type="Pfam" id="PF26616">
    <property type="entry name" value="CorA-like"/>
    <property type="match status" value="1"/>
</dbReference>
<keyword evidence="2" id="KW-0812">Transmembrane</keyword>
<sequence>MASHFAVDELALLREKIDQRAPRLFQTTKAGSQLEVVRLSQPETPDGEKESNQNQQVDDRSQIEALRREANNCSQLFIIRQKRSWTNLDIFRDLFEDFIGIYDIFPQLWKCLFAFGKKLRENEFEFPGFITRCTYPVDTDGSEICELSPWYIHWLLLADSSRGWGDYMAWLEEQLREQSEPILFARVGVEKDSRSHLDDFQVSFVDRQKLKQLEDYITDLQVILDTMVHTATGIRTQCLKWCSRNCTGRERCCCESFLEEFNRFVNEAQMHLSRAQVLHEKVQSTAKLLSNLLDYEEANALKGLARASHEEGRLMSVLTVSRRSLPEKAKAHLTRVLQLQGTRDAAAVKILTIISLIYLPTTIVANFFSTVFVHTNNQGDIQVSAQVWIMAAASIPLTSLTIALWWAWVHFAPPLQANSRQSTLKNAYGMLRSLFSRGRSTQRDLESGMACPQFGDKQFTRSPTSVSTWSTTATAFREK</sequence>
<keyword evidence="5" id="KW-1185">Reference proteome</keyword>
<evidence type="ECO:0000256" key="1">
    <source>
        <dbReference type="SAM" id="MobiDB-lite"/>
    </source>
</evidence>
<dbReference type="InterPro" id="IPR058257">
    <property type="entry name" value="CorA-like_dom"/>
</dbReference>
<feature type="transmembrane region" description="Helical" evidence="2">
    <location>
        <begin position="385"/>
        <end position="408"/>
    </location>
</feature>
<feature type="transmembrane region" description="Helical" evidence="2">
    <location>
        <begin position="350"/>
        <end position="373"/>
    </location>
</feature>
<keyword evidence="2" id="KW-1133">Transmembrane helix</keyword>
<evidence type="ECO:0000313" key="4">
    <source>
        <dbReference type="EMBL" id="KKA19654.1"/>
    </source>
</evidence>
<dbReference type="EMBL" id="LASV01000331">
    <property type="protein sequence ID" value="KKA19654.1"/>
    <property type="molecule type" value="Genomic_DNA"/>
</dbReference>
<proteinExistence type="predicted"/>
<evidence type="ECO:0000259" key="3">
    <source>
        <dbReference type="Pfam" id="PF26616"/>
    </source>
</evidence>
<protein>
    <recommendedName>
        <fullName evidence="3">CorA-like transporter domain-containing protein</fullName>
    </recommendedName>
</protein>
<dbReference type="STRING" id="1408163.A0A0F4YN54"/>
<evidence type="ECO:0000256" key="2">
    <source>
        <dbReference type="SAM" id="Phobius"/>
    </source>
</evidence>